<proteinExistence type="predicted"/>
<dbReference type="Gene3D" id="3.30.70.330">
    <property type="match status" value="1"/>
</dbReference>
<dbReference type="KEGG" id="vg:80538055"/>
<dbReference type="PANTHER" id="PTHR44313">
    <property type="entry name" value="DNAJ HOMOLOG SUBFAMILY C MEMBER 17"/>
    <property type="match status" value="1"/>
</dbReference>
<evidence type="ECO:0000313" key="7">
    <source>
        <dbReference type="EMBL" id="QEI03592.1"/>
    </source>
</evidence>
<evidence type="ECO:0000313" key="8">
    <source>
        <dbReference type="Proteomes" id="UP000830719"/>
    </source>
</evidence>
<feature type="coiled-coil region" evidence="4">
    <location>
        <begin position="314"/>
        <end position="341"/>
    </location>
</feature>
<dbReference type="SUPFAM" id="SSF54928">
    <property type="entry name" value="RNA-binding domain, RBD"/>
    <property type="match status" value="1"/>
</dbReference>
<protein>
    <submittedName>
        <fullName evidence="7">BJDP</fullName>
    </submittedName>
</protein>
<dbReference type="InterPro" id="IPR036869">
    <property type="entry name" value="J_dom_sf"/>
</dbReference>
<comment type="subcellular location">
    <subcellularLocation>
        <location evidence="1">Cytoplasm</location>
    </subcellularLocation>
</comment>
<keyword evidence="2" id="KW-0963">Cytoplasm</keyword>
<keyword evidence="4" id="KW-0175">Coiled coil</keyword>
<accession>A0AAE6M6G8</accession>
<evidence type="ECO:0000256" key="3">
    <source>
        <dbReference type="ARBA" id="ARBA00023186"/>
    </source>
</evidence>
<dbReference type="RefSeq" id="YP_010799621.1">
    <property type="nucleotide sequence ID" value="NC_076682.1"/>
</dbReference>
<dbReference type="GeneID" id="80538055"/>
<evidence type="ECO:0000256" key="4">
    <source>
        <dbReference type="SAM" id="Coils"/>
    </source>
</evidence>
<evidence type="ECO:0000256" key="2">
    <source>
        <dbReference type="ARBA" id="ARBA00022490"/>
    </source>
</evidence>
<dbReference type="PANTHER" id="PTHR44313:SF1">
    <property type="entry name" value="DNAJ HOMOLOG SUBFAMILY C MEMBER 17"/>
    <property type="match status" value="1"/>
</dbReference>
<dbReference type="EMBL" id="MK419956">
    <property type="protein sequence ID" value="QEI03592.1"/>
    <property type="molecule type" value="Genomic_DNA"/>
</dbReference>
<feature type="compositionally biased region" description="Pro residues" evidence="5">
    <location>
        <begin position="51"/>
        <end position="60"/>
    </location>
</feature>
<evidence type="ECO:0000259" key="6">
    <source>
        <dbReference type="PROSITE" id="PS50076"/>
    </source>
</evidence>
<dbReference type="Proteomes" id="UP000830719">
    <property type="component" value="Segment"/>
</dbReference>
<sequence length="355" mass="40008">MISQNILRPQASIRPTTRAYKRKVEETKSLENLQTIEQQSSGAGAFESPLSPTPLEPPPSKLARRRPPVNLFTADLDTLSYYDVLGVRSDTSKPAIKQIFNEMLAVFSPNLDDADEDEQLSDIESAAINRLSTISRTLKKAAHVLTNSRAKSVYDSIIENKYSILEWQLESLRPLIADVDNLASTVSVLNNDVAELKDIVSQTSLEELVSEEINRRRSRGKRLRNKTTNRIRVQWRVSLNDETNGGITEEYLLDYFKKYGEIIGSVMCSSRPGCAVLEFNTLQSVTDVILEEGQLKRFIVQDLSEAELLSRDGQNELEEQLVELNSIANDILELKDNLENNTGYNEDIEVVVMNN</sequence>
<evidence type="ECO:0000256" key="5">
    <source>
        <dbReference type="SAM" id="MobiDB-lite"/>
    </source>
</evidence>
<name>A0AAE6M6G8_9ABAC</name>
<dbReference type="SUPFAM" id="SSF46565">
    <property type="entry name" value="Chaperone J-domain"/>
    <property type="match status" value="1"/>
</dbReference>
<feature type="region of interest" description="Disordered" evidence="5">
    <location>
        <begin position="1"/>
        <end position="65"/>
    </location>
</feature>
<reference evidence="7" key="1">
    <citation type="submission" date="2019-01" db="EMBL/GenBank/DDBJ databases">
        <authorList>
            <person name="Trentin L.B."/>
            <person name="Santos E.R."/>
            <person name="Silva L.A."/>
            <person name="Sosa-Gomez D.R."/>
            <person name="Ribeiro B.M."/>
            <person name="Ardisson-Araujo D.M.P."/>
        </authorList>
    </citation>
    <scope>NUCLEOTIDE SEQUENCE</scope>
    <source>
        <strain evidence="7">VPN54</strain>
    </source>
</reference>
<dbReference type="InterPro" id="IPR001623">
    <property type="entry name" value="DnaJ_domain"/>
</dbReference>
<gene>
    <name evidence="7" type="primary">bjdp</name>
</gene>
<dbReference type="GO" id="GO:0003676">
    <property type="term" value="F:nucleic acid binding"/>
    <property type="evidence" value="ECO:0007669"/>
    <property type="project" value="InterPro"/>
</dbReference>
<dbReference type="InterPro" id="IPR052094">
    <property type="entry name" value="Pre-mRNA-splicing_ERAD"/>
</dbReference>
<dbReference type="PROSITE" id="PS50076">
    <property type="entry name" value="DNAJ_2"/>
    <property type="match status" value="1"/>
</dbReference>
<dbReference type="InterPro" id="IPR012677">
    <property type="entry name" value="Nucleotide-bd_a/b_plait_sf"/>
</dbReference>
<dbReference type="GO" id="GO:0000390">
    <property type="term" value="P:spliceosomal complex disassembly"/>
    <property type="evidence" value="ECO:0007669"/>
    <property type="project" value="TreeGrafter"/>
</dbReference>
<keyword evidence="8" id="KW-1185">Reference proteome</keyword>
<organism evidence="7 8">
    <name type="scientific">Rachiplusia nu nucleopolyhedrovirus</name>
    <dbReference type="NCBI Taxonomy" id="2605775"/>
    <lineage>
        <taxon>Viruses</taxon>
        <taxon>Viruses incertae sedis</taxon>
        <taxon>Naldaviricetes</taxon>
        <taxon>Lefavirales</taxon>
        <taxon>Baculoviridae</taxon>
        <taxon>Alphabaculovirus</taxon>
        <taxon>Alphabaculovirus ranus</taxon>
    </lineage>
</organism>
<dbReference type="Gene3D" id="1.10.287.110">
    <property type="entry name" value="DnaJ domain"/>
    <property type="match status" value="1"/>
</dbReference>
<keyword evidence="3" id="KW-0143">Chaperone</keyword>
<dbReference type="InterPro" id="IPR035979">
    <property type="entry name" value="RBD_domain_sf"/>
</dbReference>
<feature type="domain" description="J" evidence="6">
    <location>
        <begin position="80"/>
        <end position="158"/>
    </location>
</feature>
<feature type="compositionally biased region" description="Polar residues" evidence="5">
    <location>
        <begin position="30"/>
        <end position="42"/>
    </location>
</feature>
<evidence type="ECO:0000256" key="1">
    <source>
        <dbReference type="ARBA" id="ARBA00004496"/>
    </source>
</evidence>